<dbReference type="OrthoDB" id="10250504at2759"/>
<protein>
    <recommendedName>
        <fullName evidence="3">RNA polymerase Rpb7 protein</fullName>
    </recommendedName>
</protein>
<dbReference type="STRING" id="29172.A0A0D8XMQ6"/>
<sequence length="186" mass="20864">MAPLIIEKEILSFNEAKKLILTNKKCGLKVLREKRHFALPYHLIGGSVLKSCDFIARMAVGKYRQKVKGVVISVGSVRLASLPRVIDDQNVFHVKVFVTQVIFRPIVGHMYEARVTYIAEDFISALILDAISITAPNDFGIHNKSKGGVIVQSCPYASCFRYSNVSLRLLSNGTQYENTEVPYHHN</sequence>
<gene>
    <name evidence="1" type="ORF">DICVIV_08159</name>
</gene>
<accession>A0A0D8XMQ6</accession>
<evidence type="ECO:0000313" key="2">
    <source>
        <dbReference type="Proteomes" id="UP000053766"/>
    </source>
</evidence>
<dbReference type="Proteomes" id="UP000053766">
    <property type="component" value="Unassembled WGS sequence"/>
</dbReference>
<organism evidence="1 2">
    <name type="scientific">Dictyocaulus viviparus</name>
    <name type="common">Bovine lungworm</name>
    <dbReference type="NCBI Taxonomy" id="29172"/>
    <lineage>
        <taxon>Eukaryota</taxon>
        <taxon>Metazoa</taxon>
        <taxon>Ecdysozoa</taxon>
        <taxon>Nematoda</taxon>
        <taxon>Chromadorea</taxon>
        <taxon>Rhabditida</taxon>
        <taxon>Rhabditina</taxon>
        <taxon>Rhabditomorpha</taxon>
        <taxon>Strongyloidea</taxon>
        <taxon>Metastrongylidae</taxon>
        <taxon>Dictyocaulus</taxon>
    </lineage>
</organism>
<reference evidence="1 2" key="1">
    <citation type="submission" date="2013-11" db="EMBL/GenBank/DDBJ databases">
        <title>Draft genome of the bovine lungworm Dictyocaulus viviparus.</title>
        <authorList>
            <person name="Mitreva M."/>
        </authorList>
    </citation>
    <scope>NUCLEOTIDE SEQUENCE [LARGE SCALE GENOMIC DNA]</scope>
    <source>
        <strain evidence="1 2">HannoverDv2000</strain>
    </source>
</reference>
<evidence type="ECO:0000313" key="1">
    <source>
        <dbReference type="EMBL" id="KJH45805.1"/>
    </source>
</evidence>
<dbReference type="AlphaFoldDB" id="A0A0D8XMQ6"/>
<proteinExistence type="predicted"/>
<reference evidence="2" key="2">
    <citation type="journal article" date="2016" name="Sci. Rep.">
        <title>Dictyocaulus viviparus genome, variome and transcriptome elucidate lungworm biology and support future intervention.</title>
        <authorList>
            <person name="McNulty S.N."/>
            <person name="Strube C."/>
            <person name="Rosa B.A."/>
            <person name="Martin J.C."/>
            <person name="Tyagi R."/>
            <person name="Choi Y.J."/>
            <person name="Wang Q."/>
            <person name="Hallsworth Pepin K."/>
            <person name="Zhang X."/>
            <person name="Ozersky P."/>
            <person name="Wilson R.K."/>
            <person name="Sternberg P.W."/>
            <person name="Gasser R.B."/>
            <person name="Mitreva M."/>
        </authorList>
    </citation>
    <scope>NUCLEOTIDE SEQUENCE [LARGE SCALE GENOMIC DNA]</scope>
    <source>
        <strain evidence="2">HannoverDv2000</strain>
    </source>
</reference>
<dbReference type="EMBL" id="KN716386">
    <property type="protein sequence ID" value="KJH45805.1"/>
    <property type="molecule type" value="Genomic_DNA"/>
</dbReference>
<name>A0A0D8XMQ6_DICVI</name>
<evidence type="ECO:0008006" key="3">
    <source>
        <dbReference type="Google" id="ProtNLM"/>
    </source>
</evidence>
<keyword evidence="2" id="KW-1185">Reference proteome</keyword>